<evidence type="ECO:0000256" key="1">
    <source>
        <dbReference type="ARBA" id="ARBA00010139"/>
    </source>
</evidence>
<accession>A0A6A5YRD4</accession>
<keyword evidence="2" id="KW-0285">Flavoprotein</keyword>
<dbReference type="InterPro" id="IPR020946">
    <property type="entry name" value="Flavin_mOase-like"/>
</dbReference>
<gene>
    <name evidence="5" type="ORF">BDV96DRAFT_528972</name>
</gene>
<dbReference type="GO" id="GO:0004499">
    <property type="term" value="F:N,N-dimethylaniline monooxygenase activity"/>
    <property type="evidence" value="ECO:0007669"/>
    <property type="project" value="InterPro"/>
</dbReference>
<dbReference type="SUPFAM" id="SSF51905">
    <property type="entry name" value="FAD/NAD(P)-binding domain"/>
    <property type="match status" value="1"/>
</dbReference>
<keyword evidence="5" id="KW-0503">Monooxygenase</keyword>
<organism evidence="5 6">
    <name type="scientific">Lophiotrema nucula</name>
    <dbReference type="NCBI Taxonomy" id="690887"/>
    <lineage>
        <taxon>Eukaryota</taxon>
        <taxon>Fungi</taxon>
        <taxon>Dikarya</taxon>
        <taxon>Ascomycota</taxon>
        <taxon>Pezizomycotina</taxon>
        <taxon>Dothideomycetes</taxon>
        <taxon>Pleosporomycetidae</taxon>
        <taxon>Pleosporales</taxon>
        <taxon>Lophiotremataceae</taxon>
        <taxon>Lophiotrema</taxon>
    </lineage>
</organism>
<dbReference type="GO" id="GO:0050660">
    <property type="term" value="F:flavin adenine dinucleotide binding"/>
    <property type="evidence" value="ECO:0007669"/>
    <property type="project" value="InterPro"/>
</dbReference>
<sequence>MSFDTEVLIIGAGMSGLGLAVQLIRQFGIYNFELVEKSNDVGGTWLANTYPGCGCDVASHFYSYSFALNPDWSRKYSMQPEIQRYFRSVAEQYRIVEHVRFQSMVEKAVWSEEERVWVVTVKDLGSKRRVVRRAKILVSAVGALSVPKKCETPGAERFDGPLFHSAEWDRDFKWEGKEVVVLGNGCSATQFLPIMAQEPRAVKKITQFSRQAQYLSERENPYYSPAFKAVMRYVPLAMRLYRANFYWQMERDFPGFDIEGGRSIREDLRKENEAYVKRVAPRKYWDALIPKTEIGCKRKVLDTEYLSSLHKENVDLIPDDPVQEITETGVRTKSGKEIHADAIVLAIGFSTQQMLFPMEITGRDGLSLNNYWDTAHQSIAQAYFGTCVPDFPNFFIMMGPNTVTGHLSVIYTVECQINFTLRLIAPIIRTLPSYRSRLLPSNLLPNALRSNPSTVEVLRDAAIQDSEWTQKEARKLVWSSGCVNWAVDPKTGLNNMMYPDWQYWYWLRSIFYKKSDFIYRDAKTGKEVSVGGSWLKTTALLLGVGAVAVVGADWVRPDLGLVRGLREFDGRAFVRSLKG</sequence>
<dbReference type="PANTHER" id="PTHR42877:SF5">
    <property type="entry name" value="L-ORNITHINE N(5)-MONOOXYGENASE-RELATED"/>
    <property type="match status" value="1"/>
</dbReference>
<dbReference type="OrthoDB" id="74360at2759"/>
<evidence type="ECO:0000256" key="4">
    <source>
        <dbReference type="ARBA" id="ARBA00023002"/>
    </source>
</evidence>
<proteinExistence type="inferred from homology"/>
<dbReference type="EMBL" id="ML977341">
    <property type="protein sequence ID" value="KAF2109695.1"/>
    <property type="molecule type" value="Genomic_DNA"/>
</dbReference>
<protein>
    <submittedName>
        <fullName evidence="5">Cyclohexanone 1,2-monooxygenase</fullName>
    </submittedName>
</protein>
<evidence type="ECO:0000313" key="5">
    <source>
        <dbReference type="EMBL" id="KAF2109695.1"/>
    </source>
</evidence>
<reference evidence="5" key="1">
    <citation type="journal article" date="2020" name="Stud. Mycol.">
        <title>101 Dothideomycetes genomes: a test case for predicting lifestyles and emergence of pathogens.</title>
        <authorList>
            <person name="Haridas S."/>
            <person name="Albert R."/>
            <person name="Binder M."/>
            <person name="Bloem J."/>
            <person name="Labutti K."/>
            <person name="Salamov A."/>
            <person name="Andreopoulos B."/>
            <person name="Baker S."/>
            <person name="Barry K."/>
            <person name="Bills G."/>
            <person name="Bluhm B."/>
            <person name="Cannon C."/>
            <person name="Castanera R."/>
            <person name="Culley D."/>
            <person name="Daum C."/>
            <person name="Ezra D."/>
            <person name="Gonzalez J."/>
            <person name="Henrissat B."/>
            <person name="Kuo A."/>
            <person name="Liang C."/>
            <person name="Lipzen A."/>
            <person name="Lutzoni F."/>
            <person name="Magnuson J."/>
            <person name="Mondo S."/>
            <person name="Nolan M."/>
            <person name="Ohm R."/>
            <person name="Pangilinan J."/>
            <person name="Park H.-J."/>
            <person name="Ramirez L."/>
            <person name="Alfaro M."/>
            <person name="Sun H."/>
            <person name="Tritt A."/>
            <person name="Yoshinaga Y."/>
            <person name="Zwiers L.-H."/>
            <person name="Turgeon B."/>
            <person name="Goodwin S."/>
            <person name="Spatafora J."/>
            <person name="Crous P."/>
            <person name="Grigoriev I."/>
        </authorList>
    </citation>
    <scope>NUCLEOTIDE SEQUENCE</scope>
    <source>
        <strain evidence="5">CBS 627.86</strain>
    </source>
</reference>
<dbReference type="Proteomes" id="UP000799770">
    <property type="component" value="Unassembled WGS sequence"/>
</dbReference>
<dbReference type="InterPro" id="IPR051209">
    <property type="entry name" value="FAD-bind_Monooxygenase_sf"/>
</dbReference>
<evidence type="ECO:0000256" key="2">
    <source>
        <dbReference type="ARBA" id="ARBA00022630"/>
    </source>
</evidence>
<name>A0A6A5YRD4_9PLEO</name>
<dbReference type="PANTHER" id="PTHR42877">
    <property type="entry name" value="L-ORNITHINE N(5)-MONOOXYGENASE-RELATED"/>
    <property type="match status" value="1"/>
</dbReference>
<keyword evidence="4" id="KW-0560">Oxidoreductase</keyword>
<keyword evidence="3" id="KW-0274">FAD</keyword>
<evidence type="ECO:0000313" key="6">
    <source>
        <dbReference type="Proteomes" id="UP000799770"/>
    </source>
</evidence>
<dbReference type="Pfam" id="PF00743">
    <property type="entry name" value="FMO-like"/>
    <property type="match status" value="1"/>
</dbReference>
<comment type="similarity">
    <text evidence="1">Belongs to the FAD-binding monooxygenase family.</text>
</comment>
<dbReference type="Gene3D" id="3.50.50.60">
    <property type="entry name" value="FAD/NAD(P)-binding domain"/>
    <property type="match status" value="3"/>
</dbReference>
<dbReference type="InterPro" id="IPR036188">
    <property type="entry name" value="FAD/NAD-bd_sf"/>
</dbReference>
<keyword evidence="6" id="KW-1185">Reference proteome</keyword>
<evidence type="ECO:0000256" key="3">
    <source>
        <dbReference type="ARBA" id="ARBA00022827"/>
    </source>
</evidence>
<dbReference type="GO" id="GO:0050661">
    <property type="term" value="F:NADP binding"/>
    <property type="evidence" value="ECO:0007669"/>
    <property type="project" value="InterPro"/>
</dbReference>
<dbReference type="AlphaFoldDB" id="A0A6A5YRD4"/>